<feature type="region of interest" description="Disordered" evidence="1">
    <location>
        <begin position="65"/>
        <end position="84"/>
    </location>
</feature>
<evidence type="ECO:0000313" key="3">
    <source>
        <dbReference type="EMBL" id="MFC4735629.1"/>
    </source>
</evidence>
<evidence type="ECO:0000313" key="4">
    <source>
        <dbReference type="Proteomes" id="UP001595896"/>
    </source>
</evidence>
<feature type="transmembrane region" description="Helical" evidence="2">
    <location>
        <begin position="30"/>
        <end position="50"/>
    </location>
</feature>
<proteinExistence type="predicted"/>
<keyword evidence="2" id="KW-1133">Transmembrane helix</keyword>
<evidence type="ECO:0000256" key="1">
    <source>
        <dbReference type="SAM" id="MobiDB-lite"/>
    </source>
</evidence>
<evidence type="ECO:0000256" key="2">
    <source>
        <dbReference type="SAM" id="Phobius"/>
    </source>
</evidence>
<gene>
    <name evidence="3" type="ORF">ACFO4L_03425</name>
</gene>
<dbReference type="EMBL" id="JBHSGK010000003">
    <property type="protein sequence ID" value="MFC4735629.1"/>
    <property type="molecule type" value="Genomic_DNA"/>
</dbReference>
<feature type="compositionally biased region" description="Acidic residues" evidence="1">
    <location>
        <begin position="72"/>
        <end position="84"/>
    </location>
</feature>
<keyword evidence="2" id="KW-0472">Membrane</keyword>
<dbReference type="Proteomes" id="UP001595896">
    <property type="component" value="Unassembled WGS sequence"/>
</dbReference>
<dbReference type="RefSeq" id="WP_377908253.1">
    <property type="nucleotide sequence ID" value="NZ_JBHSGK010000003.1"/>
</dbReference>
<keyword evidence="4" id="KW-1185">Reference proteome</keyword>
<reference evidence="4" key="1">
    <citation type="journal article" date="2019" name="Int. J. Syst. Evol. Microbiol.">
        <title>The Global Catalogue of Microorganisms (GCM) 10K type strain sequencing project: providing services to taxonomists for standard genome sequencing and annotation.</title>
        <authorList>
            <consortium name="The Broad Institute Genomics Platform"/>
            <consortium name="The Broad Institute Genome Sequencing Center for Infectious Disease"/>
            <person name="Wu L."/>
            <person name="Ma J."/>
        </authorList>
    </citation>
    <scope>NUCLEOTIDE SEQUENCE [LARGE SCALE GENOMIC DNA]</scope>
    <source>
        <strain evidence="4">JCM 12165</strain>
    </source>
</reference>
<name>A0ABV9NVQ4_9BACI</name>
<comment type="caution">
    <text evidence="3">The sequence shown here is derived from an EMBL/GenBank/DDBJ whole genome shotgun (WGS) entry which is preliminary data.</text>
</comment>
<keyword evidence="2" id="KW-0812">Transmembrane</keyword>
<organism evidence="3 4">
    <name type="scientific">Bacillus daqingensis</name>
    <dbReference type="NCBI Taxonomy" id="872396"/>
    <lineage>
        <taxon>Bacteria</taxon>
        <taxon>Bacillati</taxon>
        <taxon>Bacillota</taxon>
        <taxon>Bacilli</taxon>
        <taxon>Bacillales</taxon>
        <taxon>Bacillaceae</taxon>
        <taxon>Bacillus</taxon>
    </lineage>
</organism>
<protein>
    <submittedName>
        <fullName evidence="3">Uncharacterized protein</fullName>
    </submittedName>
</protein>
<sequence>MIRFAVTGAAAAALLTFIASFPVNSIAVSGFRSALGGVCGMVAGIVLFYIMNAVMMPLKQHPEDTADHVAEAAEEESFQEEDAE</sequence>
<accession>A0ABV9NVQ4</accession>